<keyword evidence="2" id="KW-1185">Reference proteome</keyword>
<reference evidence="1" key="1">
    <citation type="submission" date="2022-07" db="EMBL/GenBank/DDBJ databases">
        <title>Genome Sequence of Phlebia brevispora.</title>
        <authorList>
            <person name="Buettner E."/>
        </authorList>
    </citation>
    <scope>NUCLEOTIDE SEQUENCE</scope>
    <source>
        <strain evidence="1">MPL23</strain>
    </source>
</reference>
<sequence length="703" mass="78397">MSLVVIPWPDSWKRPSTGYDVSHSSDPPHTQVSPIHRNVNVPEYAVTVGWDENAEIQSGFPATSSFEGHSDMATDNSDVSETQSSSPVLTMPDPGQKVSDLLLRRQHNAGLPTSKLPAEILLEIFKCCCGPLRILPRKMDTSWPPDELPSSSSSTWLDSESIWQLNENRQLALSHVYSHWRSASLSMASLWSDFVVDPGTPSEAVSEWLARSRGTSLYLTLVFPGPYDPPQNLDPLLDLIAPELDRTGRLTIAVNGQRDLKLLYKFFAALTSHKLEELILVGHFFYIDTRRSRVRHDRPADLAHPTDAWRSKFSRLLRDKFPALKVLDTNGVPMLFALPECKLPSTLTSLRLWSALPEGTVLRCSDVLDGLRSLPTLRELTLVNDFKFTAEGSTGTLKPVSLPSLKELIFRSYTLSGDEPFLLDLLEFPPLHRFNVELYVPTFDVLRRHRSLASYIHAGIELRTISMHCGRENAHAAFKFRAWTDTHSVESFTTFGPTPSSGGPLGLYAGDIELQFNAPAGYSGGAPALHDLLAALPTAHAHILHLRMADRYNHTFHLLPSAITNMKKLRTLVAVGARRQMCFGSVSNIADLLNHRDRDGNEVVFPELQKLCLYNQNFDGALKPFVDALKSRRKRARPIASLVLHKCSLPCREALLVLSRWIDVDGDELMAYNESRAKLYATIEEGMVAGPSNCSSLRHAPAY</sequence>
<dbReference type="Proteomes" id="UP001148662">
    <property type="component" value="Unassembled WGS sequence"/>
</dbReference>
<proteinExistence type="predicted"/>
<organism evidence="1 2">
    <name type="scientific">Phlebia brevispora</name>
    <dbReference type="NCBI Taxonomy" id="194682"/>
    <lineage>
        <taxon>Eukaryota</taxon>
        <taxon>Fungi</taxon>
        <taxon>Dikarya</taxon>
        <taxon>Basidiomycota</taxon>
        <taxon>Agaricomycotina</taxon>
        <taxon>Agaricomycetes</taxon>
        <taxon>Polyporales</taxon>
        <taxon>Meruliaceae</taxon>
        <taxon>Phlebia</taxon>
    </lineage>
</organism>
<evidence type="ECO:0000313" key="2">
    <source>
        <dbReference type="Proteomes" id="UP001148662"/>
    </source>
</evidence>
<gene>
    <name evidence="1" type="ORF">NM688_g1495</name>
</gene>
<comment type="caution">
    <text evidence="1">The sequence shown here is derived from an EMBL/GenBank/DDBJ whole genome shotgun (WGS) entry which is preliminary data.</text>
</comment>
<protein>
    <submittedName>
        <fullName evidence="1">Uncharacterized protein</fullName>
    </submittedName>
</protein>
<dbReference type="EMBL" id="JANHOG010000161">
    <property type="protein sequence ID" value="KAJ3557392.1"/>
    <property type="molecule type" value="Genomic_DNA"/>
</dbReference>
<evidence type="ECO:0000313" key="1">
    <source>
        <dbReference type="EMBL" id="KAJ3557392.1"/>
    </source>
</evidence>
<name>A0ACC1TBE1_9APHY</name>
<accession>A0ACC1TBE1</accession>